<dbReference type="Gene3D" id="4.10.860.10">
    <property type="entry name" value="UVR domain"/>
    <property type="match status" value="1"/>
</dbReference>
<keyword evidence="11" id="KW-1185">Reference proteome</keyword>
<dbReference type="SUPFAM" id="SSF52540">
    <property type="entry name" value="P-loop containing nucleoside triphosphate hydrolases"/>
    <property type="match status" value="2"/>
</dbReference>
<dbReference type="InterPro" id="IPR003593">
    <property type="entry name" value="AAA+_ATPase"/>
</dbReference>
<dbReference type="GO" id="GO:0034605">
    <property type="term" value="P:cellular response to heat"/>
    <property type="evidence" value="ECO:0007669"/>
    <property type="project" value="TreeGrafter"/>
</dbReference>
<dbReference type="Gene3D" id="3.40.50.300">
    <property type="entry name" value="P-loop containing nucleotide triphosphate hydrolases"/>
    <property type="match status" value="2"/>
</dbReference>
<dbReference type="InterPro" id="IPR004176">
    <property type="entry name" value="Clp_R_N"/>
</dbReference>
<dbReference type="Pfam" id="PF02861">
    <property type="entry name" value="Clp_N"/>
    <property type="match status" value="1"/>
</dbReference>
<dbReference type="PATRIC" id="fig|572479.3.peg.1748"/>
<evidence type="ECO:0000256" key="3">
    <source>
        <dbReference type="ARBA" id="ARBA00022840"/>
    </source>
</evidence>
<dbReference type="InterPro" id="IPR018368">
    <property type="entry name" value="ClpA/B_CS1"/>
</dbReference>
<evidence type="ECO:0000256" key="2">
    <source>
        <dbReference type="ARBA" id="ARBA00022741"/>
    </source>
</evidence>
<dbReference type="GO" id="GO:0005737">
    <property type="term" value="C:cytoplasm"/>
    <property type="evidence" value="ECO:0007669"/>
    <property type="project" value="TreeGrafter"/>
</dbReference>
<dbReference type="InterPro" id="IPR001943">
    <property type="entry name" value="UVR_dom"/>
</dbReference>
<reference evidence="11" key="1">
    <citation type="submission" date="2010-10" db="EMBL/GenBank/DDBJ databases">
        <title>The complete genome of Halanaerobium praevalens DSM 2228.</title>
        <authorList>
            <consortium name="US DOE Joint Genome Institute (JGI-PGF)"/>
            <person name="Lucas S."/>
            <person name="Copeland A."/>
            <person name="Lapidus A."/>
            <person name="Glavina del Rio T."/>
            <person name="Dalin E."/>
            <person name="Tice H."/>
            <person name="Bruce D."/>
            <person name="Goodwin L."/>
            <person name="Pitluck S."/>
            <person name="Kyrpides N."/>
            <person name="Mavromatis K."/>
            <person name="Ivanova N."/>
            <person name="Ovchinnikova G."/>
            <person name="Chertkov O."/>
            <person name="Detter J.C."/>
            <person name="Han C."/>
            <person name="Larimer F."/>
            <person name="Land M."/>
            <person name="Hauser L."/>
            <person name="Markowitz V."/>
            <person name="Cheng J.-F."/>
            <person name="Hugenholtz P."/>
            <person name="Woyke T."/>
            <person name="Wu D."/>
            <person name="Tindall B."/>
            <person name="Pomrenke H.G."/>
            <person name="Brambilla E."/>
            <person name="Klenk H.-P."/>
            <person name="Eisen J.A."/>
        </authorList>
    </citation>
    <scope>NUCLEOTIDE SEQUENCE [LARGE SCALE GENOMIC DNA]</scope>
    <source>
        <strain evidence="11">ATCC 33744 / DSM 2228 / GSL</strain>
    </source>
</reference>
<dbReference type="SUPFAM" id="SSF81923">
    <property type="entry name" value="Double Clp-N motif"/>
    <property type="match status" value="1"/>
</dbReference>
<organism evidence="10 11">
    <name type="scientific">Halanaerobium praevalens (strain ATCC 33744 / DSM 2228 / GSL)</name>
    <dbReference type="NCBI Taxonomy" id="572479"/>
    <lineage>
        <taxon>Bacteria</taxon>
        <taxon>Bacillati</taxon>
        <taxon>Bacillota</taxon>
        <taxon>Clostridia</taxon>
        <taxon>Halanaerobiales</taxon>
        <taxon>Halanaerobiaceae</taxon>
        <taxon>Halanaerobium</taxon>
    </lineage>
</organism>
<dbReference type="FunFam" id="3.40.50.300:FF:000025">
    <property type="entry name" value="ATP-dependent Clp protease subunit"/>
    <property type="match status" value="1"/>
</dbReference>
<evidence type="ECO:0000256" key="7">
    <source>
        <dbReference type="SAM" id="Coils"/>
    </source>
</evidence>
<dbReference type="KEGG" id="hpk:Hprae_1716"/>
<dbReference type="PROSITE" id="PS51903">
    <property type="entry name" value="CLP_R"/>
    <property type="match status" value="1"/>
</dbReference>
<protein>
    <submittedName>
        <fullName evidence="10">ATPase AAA-2 domain protein</fullName>
    </submittedName>
</protein>
<dbReference type="FunFam" id="1.10.8.60:FF:000017">
    <property type="entry name" value="ATP-dependent chaperone ClpB"/>
    <property type="match status" value="1"/>
</dbReference>
<dbReference type="PRINTS" id="PR00300">
    <property type="entry name" value="CLPPROTEASEA"/>
</dbReference>
<feature type="domain" description="Clp R" evidence="9">
    <location>
        <begin position="2"/>
        <end position="144"/>
    </location>
</feature>
<dbReference type="EMBL" id="CP002175">
    <property type="protein sequence ID" value="ADO77841.1"/>
    <property type="molecule type" value="Genomic_DNA"/>
</dbReference>
<dbReference type="InterPro" id="IPR027417">
    <property type="entry name" value="P-loop_NTPase"/>
</dbReference>
<dbReference type="GO" id="GO:0016887">
    <property type="term" value="F:ATP hydrolysis activity"/>
    <property type="evidence" value="ECO:0007669"/>
    <property type="project" value="InterPro"/>
</dbReference>
<dbReference type="InterPro" id="IPR019489">
    <property type="entry name" value="Clp_ATPase_C"/>
</dbReference>
<evidence type="ECO:0000256" key="6">
    <source>
        <dbReference type="RuleBase" id="RU004432"/>
    </source>
</evidence>
<dbReference type="SMART" id="SM01086">
    <property type="entry name" value="ClpB_D2-small"/>
    <property type="match status" value="1"/>
</dbReference>
<feature type="domain" description="UVR" evidence="8">
    <location>
        <begin position="416"/>
        <end position="451"/>
    </location>
</feature>
<feature type="coiled-coil region" evidence="7">
    <location>
        <begin position="720"/>
        <end position="754"/>
    </location>
</feature>
<dbReference type="Pfam" id="PF07724">
    <property type="entry name" value="AAA_2"/>
    <property type="match status" value="1"/>
</dbReference>
<evidence type="ECO:0000313" key="10">
    <source>
        <dbReference type="EMBL" id="ADO77841.1"/>
    </source>
</evidence>
<keyword evidence="4 6" id="KW-0143">Chaperone</keyword>
<evidence type="ECO:0000256" key="1">
    <source>
        <dbReference type="ARBA" id="ARBA00022737"/>
    </source>
</evidence>
<feature type="coiled-coil region" evidence="7">
    <location>
        <begin position="412"/>
        <end position="462"/>
    </location>
</feature>
<dbReference type="RefSeq" id="WP_014553858.1">
    <property type="nucleotide sequence ID" value="NC_017455.1"/>
</dbReference>
<dbReference type="Pfam" id="PF00004">
    <property type="entry name" value="AAA"/>
    <property type="match status" value="1"/>
</dbReference>
<evidence type="ECO:0000259" key="9">
    <source>
        <dbReference type="PROSITE" id="PS51903"/>
    </source>
</evidence>
<dbReference type="PANTHER" id="PTHR11638">
    <property type="entry name" value="ATP-DEPENDENT CLP PROTEASE"/>
    <property type="match status" value="1"/>
</dbReference>
<dbReference type="eggNOG" id="COG0542">
    <property type="taxonomic scope" value="Bacteria"/>
</dbReference>
<reference evidence="10 11" key="2">
    <citation type="journal article" date="2011" name="Stand. Genomic Sci.">
        <title>Complete genome sequence of the extremely halophilic Halanaerobium praevalens type strain (GSL).</title>
        <authorList>
            <person name="Ivanova N."/>
            <person name="Sikorski J."/>
            <person name="Chertkov O."/>
            <person name="Nolan M."/>
            <person name="Lucas S."/>
            <person name="Hammon N."/>
            <person name="Deshpande S."/>
            <person name="Cheng J.F."/>
            <person name="Tapia R."/>
            <person name="Han C."/>
            <person name="Goodwin L."/>
            <person name="Pitluck S."/>
            <person name="Huntemann M."/>
            <person name="Liolios K."/>
            <person name="Pagani I."/>
            <person name="Mavromatis K."/>
            <person name="Ovchinikova G."/>
            <person name="Pati A."/>
            <person name="Chen A."/>
            <person name="Palaniappan K."/>
            <person name="Land M."/>
            <person name="Hauser L."/>
            <person name="Brambilla E.M."/>
            <person name="Kannan K.P."/>
            <person name="Rohde M."/>
            <person name="Tindall B.J."/>
            <person name="Goker M."/>
            <person name="Detter J.C."/>
            <person name="Woyke T."/>
            <person name="Bristow J."/>
            <person name="Eisen J.A."/>
            <person name="Markowitz V."/>
            <person name="Hugenholtz P."/>
            <person name="Kyrpides N.C."/>
            <person name="Klenk H.P."/>
            <person name="Lapidus A."/>
        </authorList>
    </citation>
    <scope>NUCLEOTIDE SEQUENCE [LARGE SCALE GENOMIC DNA]</scope>
    <source>
        <strain evidence="11">ATCC 33744 / DSM 2228 / GSL</strain>
    </source>
</reference>
<sequence length="806" mass="91057">MFAKFTERARKVLSIAEQEALKLKHSYVGTEHILYGLVAEGQAIAARSLIDNGLKEEIVESKIIEMIGEGEDEVEGSIGLTPRSKKVLNLAMDEARKMGHNYIGTEHLLLGLIREGEGVAVRILMDLDTDISNIKEEIIDLLGGKINRRRKSKKINNNTKNLDEYSRDLTEMAKENKLDPVVGRDEEINRVIQVLSRRTKNNPVLIGEPGVGKTAIIEGLAQRIISESVPELLLNKRVVSLDLSSLVAGSKYRGEFEKRLKSVMNEIIENGNIILFIDEMHTLVGAGAAEGAIDAANILKPALARGELQAIGATTLDEYRKYIEKDAALERRFQSVLVEENSIEEAIDILKGLRDPYEAHHKVKITDQAIKDAVLLSNRYISDRFLPDKAIDLIDEAASKVRLSKSTRPPEFKQLRKKLEEVEKEKEAAIKNQEFEKAARMRDQEKEFSQELEELKNSWENEKGKADAVVISEDIAEIVSSWTGIPVTKLEEAETEKLLRLESELHERVIGQDEAINAVSEAVRRARAGLKAPKRPIGSFIFLGPTGVGKTELAKTLAETMFNDEEAMIRVDMSEYMEKHSVSRLVGSPPGYVGHDEGGQLTEPVRRRPYSVILFDEIEKAHPDVFNILLQILEDGVLTDSHGRKVDFKNTIVVMTSNVGADFIEKQSQLGFKAENDEKDNYENMKDNVMSKLRKTFKPEFLNRLDETIVFHALNQEHIKKIVDLMLDELKERLAEKEIELEMTEKAKEKLAEDGYDSEFGARPLRREIQRQIENTLAVKILDKEFENNKKVTIDVVENEFDFIVS</sequence>
<dbReference type="PROSITE" id="PS00871">
    <property type="entry name" value="CLPAB_2"/>
    <property type="match status" value="1"/>
</dbReference>
<dbReference type="InterPro" id="IPR041546">
    <property type="entry name" value="ClpA/ClpB_AAA_lid"/>
</dbReference>
<dbReference type="PROSITE" id="PS50151">
    <property type="entry name" value="UVR"/>
    <property type="match status" value="1"/>
</dbReference>
<dbReference type="PROSITE" id="PS00870">
    <property type="entry name" value="CLPAB_1"/>
    <property type="match status" value="1"/>
</dbReference>
<keyword evidence="2 6" id="KW-0547">Nucleotide-binding</keyword>
<dbReference type="AlphaFoldDB" id="E3DPZ9"/>
<evidence type="ECO:0000256" key="5">
    <source>
        <dbReference type="PROSITE-ProRule" id="PRU01251"/>
    </source>
</evidence>
<dbReference type="Proteomes" id="UP000006866">
    <property type="component" value="Chromosome"/>
</dbReference>
<dbReference type="PANTHER" id="PTHR11638:SF18">
    <property type="entry name" value="HEAT SHOCK PROTEIN 104"/>
    <property type="match status" value="1"/>
</dbReference>
<dbReference type="HOGENOM" id="CLU_005070_4_1_9"/>
<dbReference type="SMART" id="SM00382">
    <property type="entry name" value="AAA"/>
    <property type="match status" value="2"/>
</dbReference>
<dbReference type="FunFam" id="3.40.50.300:FF:000010">
    <property type="entry name" value="Chaperone clpB 1, putative"/>
    <property type="match status" value="1"/>
</dbReference>
<dbReference type="InterPro" id="IPR028299">
    <property type="entry name" value="ClpA/B_CS2"/>
</dbReference>
<keyword evidence="1 5" id="KW-0677">Repeat</keyword>
<keyword evidence="7" id="KW-0175">Coiled coil</keyword>
<dbReference type="GO" id="GO:0005524">
    <property type="term" value="F:ATP binding"/>
    <property type="evidence" value="ECO:0007669"/>
    <property type="project" value="UniProtKB-KW"/>
</dbReference>
<dbReference type="Gene3D" id="1.10.1780.10">
    <property type="entry name" value="Clp, N-terminal domain"/>
    <property type="match status" value="1"/>
</dbReference>
<dbReference type="Pfam" id="PF10431">
    <property type="entry name" value="ClpB_D2-small"/>
    <property type="match status" value="1"/>
</dbReference>
<proteinExistence type="inferred from homology"/>
<keyword evidence="3 6" id="KW-0067">ATP-binding</keyword>
<accession>E3DPZ9</accession>
<name>E3DPZ9_HALPG</name>
<dbReference type="InterPro" id="IPR003959">
    <property type="entry name" value="ATPase_AAA_core"/>
</dbReference>
<dbReference type="CDD" id="cd19499">
    <property type="entry name" value="RecA-like_ClpB_Hsp104-like"/>
    <property type="match status" value="1"/>
</dbReference>
<dbReference type="Gene3D" id="1.10.8.60">
    <property type="match status" value="2"/>
</dbReference>
<dbReference type="CDD" id="cd00009">
    <property type="entry name" value="AAA"/>
    <property type="match status" value="1"/>
</dbReference>
<comment type="similarity">
    <text evidence="6">Belongs to the ClpA/ClpB family.</text>
</comment>
<evidence type="ECO:0000313" key="11">
    <source>
        <dbReference type="Proteomes" id="UP000006866"/>
    </source>
</evidence>
<evidence type="ECO:0000256" key="4">
    <source>
        <dbReference type="ARBA" id="ARBA00023186"/>
    </source>
</evidence>
<gene>
    <name evidence="10" type="ordered locus">Hprae_1716</name>
</gene>
<dbReference type="STRING" id="572479.Hprae_1716"/>
<dbReference type="Pfam" id="PF17871">
    <property type="entry name" value="AAA_lid_9"/>
    <property type="match status" value="1"/>
</dbReference>
<dbReference type="OrthoDB" id="9803641at2"/>
<dbReference type="InterPro" id="IPR001270">
    <property type="entry name" value="ClpA/B"/>
</dbReference>
<evidence type="ECO:0000259" key="8">
    <source>
        <dbReference type="PROSITE" id="PS50151"/>
    </source>
</evidence>
<dbReference type="InterPro" id="IPR050130">
    <property type="entry name" value="ClpA_ClpB"/>
</dbReference>
<dbReference type="InterPro" id="IPR036628">
    <property type="entry name" value="Clp_N_dom_sf"/>
</dbReference>